<feature type="domain" description="EF-hand" evidence="2">
    <location>
        <begin position="451"/>
        <end position="473"/>
    </location>
</feature>
<feature type="region of interest" description="Disordered" evidence="1">
    <location>
        <begin position="82"/>
        <end position="104"/>
    </location>
</feature>
<dbReference type="PROSITE" id="PS00018">
    <property type="entry name" value="EF_HAND_1"/>
    <property type="match status" value="2"/>
</dbReference>
<comment type="caution">
    <text evidence="3">The sequence shown here is derived from an EMBL/GenBank/DDBJ whole genome shotgun (WGS) entry which is preliminary data.</text>
</comment>
<dbReference type="Gene3D" id="1.10.238.10">
    <property type="entry name" value="EF-hand"/>
    <property type="match status" value="1"/>
</dbReference>
<organism evidence="3 4">
    <name type="scientific">Candidatus Limenecus avicola</name>
    <dbReference type="NCBI Taxonomy" id="2840847"/>
    <lineage>
        <taxon>Bacteria</taxon>
        <taxon>Bacillati</taxon>
        <taxon>Bacillota</taxon>
        <taxon>Clostridia</taxon>
        <taxon>Eubacteriales</taxon>
        <taxon>Clostridiaceae</taxon>
        <taxon>Clostridiaceae incertae sedis</taxon>
        <taxon>Candidatus Limenecus</taxon>
    </lineage>
</organism>
<dbReference type="Proteomes" id="UP000886748">
    <property type="component" value="Unassembled WGS sequence"/>
</dbReference>
<dbReference type="InterPro" id="IPR002048">
    <property type="entry name" value="EF_hand_dom"/>
</dbReference>
<gene>
    <name evidence="3" type="ORF">IAD26_07215</name>
</gene>
<sequence length="482" mass="54116">MIRLKDFFTKSVLRAETIKSQDVVNDANNETETLGLKFTPNYMPYEEKKPYYETGLKKFIENSELNSLNQIKTIVAIPNSSETKNDDFHEDVDLPQDSDNTSGESELKQILTSLGKDIDESYSKSYKKENEQTFTEGEILYNISSMLNSDNKEIAAIGKVLSDVFVSVGVDLPENSSNIISQNSKDLNYRNIIIGAIFRALKGEEIDTPISDDDIVAMKTDKQQGLSIDELLALDKNGDGSIADELQKILTDDQFLDTCKFMLQREKNHETNNESIMKMDLDKNSKISVSEILNNSGNNPIADLFINDDGTVDRALIIAMGGNMSLGGNYTISTGALIHNLYTMDADRDGIVTKEEVAKFKESQTYKLVSYNVMMSEMERSNDTTGNFDEIFVLEDIEKFVKNNPTATKEQKEFFSLITDINDLNLKKFIMRALGSGAESTTVSQFTSKCDKNGDGIVSYDELKEFVDETTKLYNSLNTLFK</sequence>
<reference evidence="3" key="2">
    <citation type="journal article" date="2021" name="PeerJ">
        <title>Extensive microbial diversity within the chicken gut microbiome revealed by metagenomics and culture.</title>
        <authorList>
            <person name="Gilroy R."/>
            <person name="Ravi A."/>
            <person name="Getino M."/>
            <person name="Pursley I."/>
            <person name="Horton D.L."/>
            <person name="Alikhan N.F."/>
            <person name="Baker D."/>
            <person name="Gharbi K."/>
            <person name="Hall N."/>
            <person name="Watson M."/>
            <person name="Adriaenssens E.M."/>
            <person name="Foster-Nyarko E."/>
            <person name="Jarju S."/>
            <person name="Secka A."/>
            <person name="Antonio M."/>
            <person name="Oren A."/>
            <person name="Chaudhuri R.R."/>
            <person name="La Ragione R."/>
            <person name="Hildebrand F."/>
            <person name="Pallen M.J."/>
        </authorList>
    </citation>
    <scope>NUCLEOTIDE SEQUENCE</scope>
    <source>
        <strain evidence="3">CHK154-7741</strain>
    </source>
</reference>
<dbReference type="AlphaFoldDB" id="A0A9D1SRW9"/>
<accession>A0A9D1SRW9</accession>
<evidence type="ECO:0000256" key="1">
    <source>
        <dbReference type="SAM" id="MobiDB-lite"/>
    </source>
</evidence>
<evidence type="ECO:0000259" key="2">
    <source>
        <dbReference type="PROSITE" id="PS50222"/>
    </source>
</evidence>
<dbReference type="PROSITE" id="PS50222">
    <property type="entry name" value="EF_HAND_2"/>
    <property type="match status" value="1"/>
</dbReference>
<protein>
    <recommendedName>
        <fullName evidence="2">EF-hand domain-containing protein</fullName>
    </recommendedName>
</protein>
<dbReference type="InterPro" id="IPR018247">
    <property type="entry name" value="EF_Hand_1_Ca_BS"/>
</dbReference>
<name>A0A9D1SRW9_9CLOT</name>
<dbReference type="EMBL" id="DVOD01000052">
    <property type="protein sequence ID" value="HIU92904.1"/>
    <property type="molecule type" value="Genomic_DNA"/>
</dbReference>
<proteinExistence type="predicted"/>
<dbReference type="SUPFAM" id="SSF47473">
    <property type="entry name" value="EF-hand"/>
    <property type="match status" value="1"/>
</dbReference>
<reference evidence="3" key="1">
    <citation type="submission" date="2020-10" db="EMBL/GenBank/DDBJ databases">
        <authorList>
            <person name="Gilroy R."/>
        </authorList>
    </citation>
    <scope>NUCLEOTIDE SEQUENCE</scope>
    <source>
        <strain evidence="3">CHK154-7741</strain>
    </source>
</reference>
<evidence type="ECO:0000313" key="4">
    <source>
        <dbReference type="Proteomes" id="UP000886748"/>
    </source>
</evidence>
<dbReference type="InterPro" id="IPR011992">
    <property type="entry name" value="EF-hand-dom_pair"/>
</dbReference>
<evidence type="ECO:0000313" key="3">
    <source>
        <dbReference type="EMBL" id="HIU92904.1"/>
    </source>
</evidence>
<dbReference type="Pfam" id="PF13202">
    <property type="entry name" value="EF-hand_5"/>
    <property type="match status" value="2"/>
</dbReference>
<dbReference type="GO" id="GO:0005509">
    <property type="term" value="F:calcium ion binding"/>
    <property type="evidence" value="ECO:0007669"/>
    <property type="project" value="InterPro"/>
</dbReference>